<keyword evidence="1" id="KW-0472">Membrane</keyword>
<dbReference type="Pfam" id="PF00781">
    <property type="entry name" value="DAGK_cat"/>
    <property type="match status" value="1"/>
</dbReference>
<gene>
    <name evidence="3" type="ORF">K3152_10410</name>
</gene>
<dbReference type="EMBL" id="JAIGNK010000003">
    <property type="protein sequence ID" value="MBX7458657.1"/>
    <property type="molecule type" value="Genomic_DNA"/>
</dbReference>
<accession>A0ABS7IYL3</accession>
<dbReference type="RefSeq" id="WP_221574046.1">
    <property type="nucleotide sequence ID" value="NZ_JAIGNK010000003.1"/>
</dbReference>
<feature type="domain" description="DAGKc" evidence="2">
    <location>
        <begin position="60"/>
        <end position="150"/>
    </location>
</feature>
<feature type="transmembrane region" description="Helical" evidence="1">
    <location>
        <begin position="190"/>
        <end position="211"/>
    </location>
</feature>
<keyword evidence="4" id="KW-1185">Reference proteome</keyword>
<evidence type="ECO:0000313" key="3">
    <source>
        <dbReference type="EMBL" id="MBX7458657.1"/>
    </source>
</evidence>
<evidence type="ECO:0000313" key="4">
    <source>
        <dbReference type="Proteomes" id="UP000783253"/>
    </source>
</evidence>
<evidence type="ECO:0000259" key="2">
    <source>
        <dbReference type="Pfam" id="PF00781"/>
    </source>
</evidence>
<feature type="transmembrane region" description="Helical" evidence="1">
    <location>
        <begin position="155"/>
        <end position="178"/>
    </location>
</feature>
<dbReference type="SUPFAM" id="SSF111331">
    <property type="entry name" value="NAD kinase/diacylglycerol kinase-like"/>
    <property type="match status" value="1"/>
</dbReference>
<protein>
    <recommendedName>
        <fullName evidence="2">DAGKc domain-containing protein</fullName>
    </recommendedName>
</protein>
<dbReference type="Proteomes" id="UP000783253">
    <property type="component" value="Unassembled WGS sequence"/>
</dbReference>
<dbReference type="InterPro" id="IPR017438">
    <property type="entry name" value="ATP-NAD_kinase_N"/>
</dbReference>
<keyword evidence="1" id="KW-1133">Transmembrane helix</keyword>
<dbReference type="InterPro" id="IPR001206">
    <property type="entry name" value="Diacylglycerol_kinase_cat_dom"/>
</dbReference>
<dbReference type="InterPro" id="IPR016064">
    <property type="entry name" value="NAD/diacylglycerol_kinase_sf"/>
</dbReference>
<reference evidence="3 4" key="1">
    <citation type="submission" date="2021-08" db="EMBL/GenBank/DDBJ databases">
        <title>Comparative Genomics Analysis of the Genus Qipengyuania Reveals Extensive Genetic Diversity and Metabolic Versatility, Including the Description of Fifteen Novel Species.</title>
        <authorList>
            <person name="Liu Y."/>
        </authorList>
    </citation>
    <scope>NUCLEOTIDE SEQUENCE [LARGE SCALE GENOMIC DNA]</scope>
    <source>
        <strain evidence="3 4">1NDH17</strain>
    </source>
</reference>
<comment type="caution">
    <text evidence="3">The sequence shown here is derived from an EMBL/GenBank/DDBJ whole genome shotgun (WGS) entry which is preliminary data.</text>
</comment>
<keyword evidence="1" id="KW-0812">Transmembrane</keyword>
<organism evidence="3 4">
    <name type="scientific">Qipengyuania polymorpha</name>
    <dbReference type="NCBI Taxonomy" id="2867234"/>
    <lineage>
        <taxon>Bacteria</taxon>
        <taxon>Pseudomonadati</taxon>
        <taxon>Pseudomonadota</taxon>
        <taxon>Alphaproteobacteria</taxon>
        <taxon>Sphingomonadales</taxon>
        <taxon>Erythrobacteraceae</taxon>
        <taxon>Qipengyuania</taxon>
    </lineage>
</organism>
<evidence type="ECO:0000256" key="1">
    <source>
        <dbReference type="SAM" id="Phobius"/>
    </source>
</evidence>
<dbReference type="Gene3D" id="3.40.50.10330">
    <property type="entry name" value="Probable inorganic polyphosphate/atp-NAD kinase, domain 1"/>
    <property type="match status" value="1"/>
</dbReference>
<proteinExistence type="predicted"/>
<name>A0ABS7IYL3_9SPHN</name>
<sequence length="345" mass="37561">MERTIYNFEQFDRLADDYAHAPLEVQPSGSRGQAVRVGVILNRRSHQNAVETRECEDRSNVTIACPDTRLGIAHELARMAEKGIDLLVISGGDGTVRDVLTMGQPIFGENWPKIAVLPKGKTNALNVDLGSPSDWTLAQAIDAYSKGRTVKRRPLAVRAAGTSNPAMLGFIFGAGSFTLGVDAGQDAHRIGFFNSIAVGVASAWGVLQALFGSDANRWRRGAEMELSYLPSGEAMPHSRHGDPARRNVMLASTLQTMPLDIKLFGKGQEDIRLLVLDHPRRRVMFSVPAILAGWHPRWLSRAGLHHLSAEGFAITLDSPFILDGEHFEGGSYTVELGPELTFVAG</sequence>